<dbReference type="GO" id="GO:0005829">
    <property type="term" value="C:cytosol"/>
    <property type="evidence" value="ECO:0007669"/>
    <property type="project" value="TreeGrafter"/>
</dbReference>
<evidence type="ECO:0000256" key="6">
    <source>
        <dbReference type="ARBA" id="ARBA00039970"/>
    </source>
</evidence>
<evidence type="ECO:0000313" key="8">
    <source>
        <dbReference type="EMBL" id="SVA34446.1"/>
    </source>
</evidence>
<dbReference type="GO" id="GO:0005524">
    <property type="term" value="F:ATP binding"/>
    <property type="evidence" value="ECO:0007669"/>
    <property type="project" value="UniProtKB-KW"/>
</dbReference>
<dbReference type="InterPro" id="IPR051451">
    <property type="entry name" value="PhoH2-like"/>
</dbReference>
<evidence type="ECO:0000256" key="4">
    <source>
        <dbReference type="ARBA" id="ARBA00022741"/>
    </source>
</evidence>
<dbReference type="InterPro" id="IPR027417">
    <property type="entry name" value="P-loop_NTPase"/>
</dbReference>
<proteinExistence type="inferred from homology"/>
<dbReference type="SUPFAM" id="SSF52540">
    <property type="entry name" value="P-loop containing nucleoside triphosphate hydrolases"/>
    <property type="match status" value="1"/>
</dbReference>
<accession>A0A381V221</accession>
<dbReference type="FunFam" id="3.40.50.300:FF:000013">
    <property type="entry name" value="PhoH family ATPase"/>
    <property type="match status" value="1"/>
</dbReference>
<dbReference type="AlphaFoldDB" id="A0A381V221"/>
<organism evidence="8">
    <name type="scientific">marine metagenome</name>
    <dbReference type="NCBI Taxonomy" id="408172"/>
    <lineage>
        <taxon>unclassified sequences</taxon>
        <taxon>metagenomes</taxon>
        <taxon>ecological metagenomes</taxon>
    </lineage>
</organism>
<dbReference type="EMBL" id="UINC01007652">
    <property type="protein sequence ID" value="SVA34446.1"/>
    <property type="molecule type" value="Genomic_DNA"/>
</dbReference>
<comment type="similarity">
    <text evidence="2">Belongs to the PhoH family.</text>
</comment>
<reference evidence="8" key="1">
    <citation type="submission" date="2018-05" db="EMBL/GenBank/DDBJ databases">
        <authorList>
            <person name="Lanie J.A."/>
            <person name="Ng W.-L."/>
            <person name="Kazmierczak K.M."/>
            <person name="Andrzejewski T.M."/>
            <person name="Davidsen T.M."/>
            <person name="Wayne K.J."/>
            <person name="Tettelin H."/>
            <person name="Glass J.I."/>
            <person name="Rusch D."/>
            <person name="Podicherti R."/>
            <person name="Tsui H.-C.T."/>
            <person name="Winkler M.E."/>
        </authorList>
    </citation>
    <scope>NUCLEOTIDE SEQUENCE</scope>
</reference>
<dbReference type="PANTHER" id="PTHR30473">
    <property type="entry name" value="PROTEIN PHOH"/>
    <property type="match status" value="1"/>
</dbReference>
<sequence>MEFNDNSVLSSLFGVSDSNIQLLEKINNVKIEYRGNVVKISGNKLSIQETKLSLEKLFDEAKKGIEIDEEKIKDIKSLLTLDIDDDFKQDFFIQTKKRKIIPRSQNQKKYFKLLNNKNIVFAIGPAGTGKTFLAVAKAVSCLQKGLIKKIILSRPAVEAGEKLGFLPGDLKEKVDPFLRPIYDALYEMMPYDQVEKKIENGTIEIAPIAFMRGRTLEECYIILDEAQNSTKIQMKMFLTRFGKNSKMVVVGDKTQIDLVTKHDSGLLDAEIKLKNMKDIGFIYLSDKDVIRHELVRKIINSYEKVND</sequence>
<evidence type="ECO:0000256" key="2">
    <source>
        <dbReference type="ARBA" id="ARBA00010393"/>
    </source>
</evidence>
<keyword evidence="3" id="KW-0963">Cytoplasm</keyword>
<name>A0A381V221_9ZZZZ</name>
<dbReference type="Pfam" id="PF02562">
    <property type="entry name" value="PhoH"/>
    <property type="match status" value="1"/>
</dbReference>
<dbReference type="PANTHER" id="PTHR30473:SF1">
    <property type="entry name" value="PHOH-LIKE PROTEIN"/>
    <property type="match status" value="1"/>
</dbReference>
<feature type="domain" description="PhoH-like protein" evidence="7">
    <location>
        <begin position="100"/>
        <end position="303"/>
    </location>
</feature>
<comment type="subcellular location">
    <subcellularLocation>
        <location evidence="1">Cytoplasm</location>
    </subcellularLocation>
</comment>
<keyword evidence="4" id="KW-0547">Nucleotide-binding</keyword>
<evidence type="ECO:0000256" key="5">
    <source>
        <dbReference type="ARBA" id="ARBA00022840"/>
    </source>
</evidence>
<evidence type="ECO:0000256" key="3">
    <source>
        <dbReference type="ARBA" id="ARBA00022490"/>
    </source>
</evidence>
<evidence type="ECO:0000256" key="1">
    <source>
        <dbReference type="ARBA" id="ARBA00004496"/>
    </source>
</evidence>
<dbReference type="InterPro" id="IPR003714">
    <property type="entry name" value="PhoH"/>
</dbReference>
<keyword evidence="5" id="KW-0067">ATP-binding</keyword>
<evidence type="ECO:0000259" key="7">
    <source>
        <dbReference type="Pfam" id="PF02562"/>
    </source>
</evidence>
<dbReference type="Gene3D" id="3.40.50.300">
    <property type="entry name" value="P-loop containing nucleotide triphosphate hydrolases"/>
    <property type="match status" value="1"/>
</dbReference>
<gene>
    <name evidence="8" type="ORF">METZ01_LOCUS87300</name>
</gene>
<protein>
    <recommendedName>
        <fullName evidence="6">PhoH-like protein</fullName>
    </recommendedName>
</protein>